<organism evidence="2 3">
    <name type="scientific">Ferrimonas aestuarii</name>
    <dbReference type="NCBI Taxonomy" id="2569539"/>
    <lineage>
        <taxon>Bacteria</taxon>
        <taxon>Pseudomonadati</taxon>
        <taxon>Pseudomonadota</taxon>
        <taxon>Gammaproteobacteria</taxon>
        <taxon>Alteromonadales</taxon>
        <taxon>Ferrimonadaceae</taxon>
        <taxon>Ferrimonas</taxon>
    </lineage>
</organism>
<protein>
    <submittedName>
        <fullName evidence="2">Uncharacterized protein</fullName>
    </submittedName>
</protein>
<sequence>MKDAKKPPGRPKQSVTLDKKQEIRCTEEDKAQWAHAAAKKDQKVSAWAREVLNKEASKE</sequence>
<evidence type="ECO:0000313" key="2">
    <source>
        <dbReference type="EMBL" id="TKB53373.1"/>
    </source>
</evidence>
<comment type="caution">
    <text evidence="2">The sequence shown here is derived from an EMBL/GenBank/DDBJ whole genome shotgun (WGS) entry which is preliminary data.</text>
</comment>
<gene>
    <name evidence="2" type="ORF">FCL42_14690</name>
</gene>
<evidence type="ECO:0000313" key="3">
    <source>
        <dbReference type="Proteomes" id="UP000305675"/>
    </source>
</evidence>
<accession>A0A4U1BQG8</accession>
<dbReference type="Proteomes" id="UP000305675">
    <property type="component" value="Unassembled WGS sequence"/>
</dbReference>
<dbReference type="OrthoDB" id="7067150at2"/>
<dbReference type="AlphaFoldDB" id="A0A4U1BQG8"/>
<dbReference type="EMBL" id="SWCJ01000012">
    <property type="protein sequence ID" value="TKB53373.1"/>
    <property type="molecule type" value="Genomic_DNA"/>
</dbReference>
<name>A0A4U1BQG8_9GAMM</name>
<evidence type="ECO:0000256" key="1">
    <source>
        <dbReference type="SAM" id="MobiDB-lite"/>
    </source>
</evidence>
<reference evidence="2 3" key="1">
    <citation type="submission" date="2019-04" db="EMBL/GenBank/DDBJ databases">
        <authorList>
            <person name="Hwang J.C."/>
        </authorList>
    </citation>
    <scope>NUCLEOTIDE SEQUENCE [LARGE SCALE GENOMIC DNA]</scope>
    <source>
        <strain evidence="2 3">IMCC35002</strain>
    </source>
</reference>
<keyword evidence="3" id="KW-1185">Reference proteome</keyword>
<feature type="region of interest" description="Disordered" evidence="1">
    <location>
        <begin position="1"/>
        <end position="21"/>
    </location>
</feature>
<proteinExistence type="predicted"/>